<evidence type="ECO:0000313" key="1">
    <source>
        <dbReference type="EMBL" id="KAG0462376.1"/>
    </source>
</evidence>
<comment type="caution">
    <text evidence="1">The sequence shown here is derived from an EMBL/GenBank/DDBJ whole genome shotgun (WGS) entry which is preliminary data.</text>
</comment>
<name>A0A835Q1F8_VANPL</name>
<evidence type="ECO:0000313" key="2">
    <source>
        <dbReference type="Proteomes" id="UP000639772"/>
    </source>
</evidence>
<organism evidence="1 2">
    <name type="scientific">Vanilla planifolia</name>
    <name type="common">Vanilla</name>
    <dbReference type="NCBI Taxonomy" id="51239"/>
    <lineage>
        <taxon>Eukaryota</taxon>
        <taxon>Viridiplantae</taxon>
        <taxon>Streptophyta</taxon>
        <taxon>Embryophyta</taxon>
        <taxon>Tracheophyta</taxon>
        <taxon>Spermatophyta</taxon>
        <taxon>Magnoliopsida</taxon>
        <taxon>Liliopsida</taxon>
        <taxon>Asparagales</taxon>
        <taxon>Orchidaceae</taxon>
        <taxon>Vanilloideae</taxon>
        <taxon>Vanilleae</taxon>
        <taxon>Vanilla</taxon>
    </lineage>
</organism>
<dbReference type="AlphaFoldDB" id="A0A835Q1F8"/>
<gene>
    <name evidence="1" type="ORF">HPP92_020852</name>
</gene>
<dbReference type="EMBL" id="JADCNM010000011">
    <property type="protein sequence ID" value="KAG0462376.1"/>
    <property type="molecule type" value="Genomic_DNA"/>
</dbReference>
<accession>A0A835Q1F8</accession>
<proteinExistence type="predicted"/>
<reference evidence="1 2" key="1">
    <citation type="journal article" date="2020" name="Nat. Food">
        <title>A phased Vanilla planifolia genome enables genetic improvement of flavour and production.</title>
        <authorList>
            <person name="Hasing T."/>
            <person name="Tang H."/>
            <person name="Brym M."/>
            <person name="Khazi F."/>
            <person name="Huang T."/>
            <person name="Chambers A.H."/>
        </authorList>
    </citation>
    <scope>NUCLEOTIDE SEQUENCE [LARGE SCALE GENOMIC DNA]</scope>
    <source>
        <tissue evidence="1">Leaf</tissue>
    </source>
</reference>
<feature type="non-terminal residue" evidence="1">
    <location>
        <position position="121"/>
    </location>
</feature>
<protein>
    <submittedName>
        <fullName evidence="1">Uncharacterized protein</fullName>
    </submittedName>
</protein>
<dbReference type="Proteomes" id="UP000639772">
    <property type="component" value="Chromosome 11"/>
</dbReference>
<sequence>MAEDGSGSGASVGRDDDCLQAQTGGALWLQAYCSPQIMESQAKQQLLKVVEERFLATGNGLRHFAARSSLDSAQYSHSGDTVLGRIGAHETLQSSCPSCWKLVDPLVDSEMSISFHIWSMG</sequence>